<name>A0A7G5XAX0_9BACT</name>
<dbReference type="AlphaFoldDB" id="A0A7G5XAX0"/>
<gene>
    <name evidence="2" type="ORF">H4075_10935</name>
</gene>
<dbReference type="Proteomes" id="UP000515344">
    <property type="component" value="Chromosome"/>
</dbReference>
<accession>A0A7G5XAX0</accession>
<sequence>MIHKSTLFIMAAMLLLFVACKKTPVVPVPSPTPADLVVQWDNAYLTDENTDSAYIWWNVNGQRVQKNMTKEAGKFIISLDSLTGGAATMEIRLYTKKLMNSHRSMYVKKINKPVNNKLGLVYTAPTSVNDVNWVPRVFMKDGGNGVIAVMGIRPEDTFLGLYNVGTKWIDLTVEKIYYKGLNVVAGKSWTCYGDHCIIPNGMYESDDFFASVPPQLAGKEYNHIEQLFMFGDGNYRNGWSVLSFNYNF</sequence>
<organism evidence="2 3">
    <name type="scientific">Lacibacter sediminis</name>
    <dbReference type="NCBI Taxonomy" id="2760713"/>
    <lineage>
        <taxon>Bacteria</taxon>
        <taxon>Pseudomonadati</taxon>
        <taxon>Bacteroidota</taxon>
        <taxon>Chitinophagia</taxon>
        <taxon>Chitinophagales</taxon>
        <taxon>Chitinophagaceae</taxon>
        <taxon>Lacibacter</taxon>
    </lineage>
</organism>
<evidence type="ECO:0000313" key="3">
    <source>
        <dbReference type="Proteomes" id="UP000515344"/>
    </source>
</evidence>
<feature type="signal peptide" evidence="1">
    <location>
        <begin position="1"/>
        <end position="21"/>
    </location>
</feature>
<evidence type="ECO:0008006" key="4">
    <source>
        <dbReference type="Google" id="ProtNLM"/>
    </source>
</evidence>
<dbReference type="PROSITE" id="PS51257">
    <property type="entry name" value="PROKAR_LIPOPROTEIN"/>
    <property type="match status" value="1"/>
</dbReference>
<reference evidence="3" key="1">
    <citation type="submission" date="2020-08" db="EMBL/GenBank/DDBJ databases">
        <title>Lacibacter sp. S13-6-6 genome sequencing.</title>
        <authorList>
            <person name="Jin L."/>
        </authorList>
    </citation>
    <scope>NUCLEOTIDE SEQUENCE [LARGE SCALE GENOMIC DNA]</scope>
    <source>
        <strain evidence="3">S13-6-6</strain>
    </source>
</reference>
<proteinExistence type="predicted"/>
<feature type="chain" id="PRO_5028987781" description="PKD domain-containing protein" evidence="1">
    <location>
        <begin position="22"/>
        <end position="248"/>
    </location>
</feature>
<keyword evidence="3" id="KW-1185">Reference proteome</keyword>
<keyword evidence="1" id="KW-0732">Signal</keyword>
<evidence type="ECO:0000313" key="2">
    <source>
        <dbReference type="EMBL" id="QNA42623.1"/>
    </source>
</evidence>
<dbReference type="KEGG" id="lacs:H4075_10935"/>
<dbReference type="RefSeq" id="WP_182800889.1">
    <property type="nucleotide sequence ID" value="NZ_CP060007.1"/>
</dbReference>
<dbReference type="EMBL" id="CP060007">
    <property type="protein sequence ID" value="QNA42623.1"/>
    <property type="molecule type" value="Genomic_DNA"/>
</dbReference>
<evidence type="ECO:0000256" key="1">
    <source>
        <dbReference type="SAM" id="SignalP"/>
    </source>
</evidence>
<protein>
    <recommendedName>
        <fullName evidence="4">PKD domain-containing protein</fullName>
    </recommendedName>
</protein>